<keyword evidence="4" id="KW-0443">Lipid metabolism</keyword>
<keyword evidence="5" id="KW-0456">Lyase</keyword>
<dbReference type="CDD" id="cd06558">
    <property type="entry name" value="crotonase-like"/>
    <property type="match status" value="1"/>
</dbReference>
<evidence type="ECO:0000256" key="1">
    <source>
        <dbReference type="ARBA" id="ARBA00005254"/>
    </source>
</evidence>
<dbReference type="Gene3D" id="3.90.226.10">
    <property type="entry name" value="2-enoyl-CoA Hydratase, Chain A, domain 1"/>
    <property type="match status" value="1"/>
</dbReference>
<dbReference type="InterPro" id="IPR001753">
    <property type="entry name" value="Enoyl-CoA_hydra/iso"/>
</dbReference>
<protein>
    <recommendedName>
        <fullName evidence="6">Probable enoyl-CoA hydratase, mitochondrial</fullName>
        <ecNumber evidence="2">4.2.1.17</ecNumber>
    </recommendedName>
</protein>
<dbReference type="FunFam" id="3.90.226.10:FF:000019">
    <property type="entry name" value="Enoyl-CoA hydratase, mitochondrial"/>
    <property type="match status" value="1"/>
</dbReference>
<comment type="caution">
    <text evidence="8">The sequence shown here is derived from an EMBL/GenBank/DDBJ whole genome shotgun (WGS) entry which is preliminary data.</text>
</comment>
<dbReference type="PROSITE" id="PS00166">
    <property type="entry name" value="ENOYL_COA_HYDRATASE"/>
    <property type="match status" value="1"/>
</dbReference>
<dbReference type="Gene3D" id="1.10.12.10">
    <property type="entry name" value="Lyase 2-enoyl-coa Hydratase, Chain A, domain 2"/>
    <property type="match status" value="1"/>
</dbReference>
<dbReference type="Proteomes" id="UP001430953">
    <property type="component" value="Unassembled WGS sequence"/>
</dbReference>
<dbReference type="GO" id="GO:0006635">
    <property type="term" value="P:fatty acid beta-oxidation"/>
    <property type="evidence" value="ECO:0007669"/>
    <property type="project" value="TreeGrafter"/>
</dbReference>
<gene>
    <name evidence="8" type="ORF">PUN28_012174</name>
</gene>
<evidence type="ECO:0000256" key="4">
    <source>
        <dbReference type="ARBA" id="ARBA00023098"/>
    </source>
</evidence>
<evidence type="ECO:0000313" key="8">
    <source>
        <dbReference type="EMBL" id="KAL0112720.1"/>
    </source>
</evidence>
<evidence type="ECO:0000256" key="6">
    <source>
        <dbReference type="ARBA" id="ARBA00073937"/>
    </source>
</evidence>
<dbReference type="InterPro" id="IPR029045">
    <property type="entry name" value="ClpP/crotonase-like_dom_sf"/>
</dbReference>
<keyword evidence="3" id="KW-0276">Fatty acid metabolism</keyword>
<dbReference type="AlphaFoldDB" id="A0AAW2FCD2"/>
<dbReference type="PANTHER" id="PTHR11941:SF54">
    <property type="entry name" value="ENOYL-COA HYDRATASE, MITOCHONDRIAL"/>
    <property type="match status" value="1"/>
</dbReference>
<evidence type="ECO:0000313" key="9">
    <source>
        <dbReference type="Proteomes" id="UP001430953"/>
    </source>
</evidence>
<dbReference type="Pfam" id="PF00378">
    <property type="entry name" value="ECH_1"/>
    <property type="match status" value="1"/>
</dbReference>
<dbReference type="InterPro" id="IPR014748">
    <property type="entry name" value="Enoyl-CoA_hydra_C"/>
</dbReference>
<dbReference type="EMBL" id="JADYXP020000012">
    <property type="protein sequence ID" value="KAL0112720.1"/>
    <property type="molecule type" value="Genomic_DNA"/>
</dbReference>
<evidence type="ECO:0000256" key="7">
    <source>
        <dbReference type="RuleBase" id="RU003707"/>
    </source>
</evidence>
<organism evidence="8 9">
    <name type="scientific">Cardiocondyla obscurior</name>
    <dbReference type="NCBI Taxonomy" id="286306"/>
    <lineage>
        <taxon>Eukaryota</taxon>
        <taxon>Metazoa</taxon>
        <taxon>Ecdysozoa</taxon>
        <taxon>Arthropoda</taxon>
        <taxon>Hexapoda</taxon>
        <taxon>Insecta</taxon>
        <taxon>Pterygota</taxon>
        <taxon>Neoptera</taxon>
        <taxon>Endopterygota</taxon>
        <taxon>Hymenoptera</taxon>
        <taxon>Apocrita</taxon>
        <taxon>Aculeata</taxon>
        <taxon>Formicoidea</taxon>
        <taxon>Formicidae</taxon>
        <taxon>Myrmicinae</taxon>
        <taxon>Cardiocondyla</taxon>
    </lineage>
</organism>
<evidence type="ECO:0000256" key="2">
    <source>
        <dbReference type="ARBA" id="ARBA00012076"/>
    </source>
</evidence>
<accession>A0AAW2FCD2</accession>
<dbReference type="GO" id="GO:0005739">
    <property type="term" value="C:mitochondrion"/>
    <property type="evidence" value="ECO:0007669"/>
    <property type="project" value="TreeGrafter"/>
</dbReference>
<dbReference type="InterPro" id="IPR018376">
    <property type="entry name" value="Enoyl-CoA_hyd/isom_CS"/>
</dbReference>
<dbReference type="EC" id="4.2.1.17" evidence="2"/>
<name>A0AAW2FCD2_9HYME</name>
<dbReference type="PANTHER" id="PTHR11941">
    <property type="entry name" value="ENOYL-COA HYDRATASE-RELATED"/>
    <property type="match status" value="1"/>
</dbReference>
<keyword evidence="9" id="KW-1185">Reference proteome</keyword>
<evidence type="ECO:0000256" key="3">
    <source>
        <dbReference type="ARBA" id="ARBA00022832"/>
    </source>
</evidence>
<sequence>MSISRVSQVLFSCVSHAARKPQQLIAPAIRYYSCQTDSYEFIKVEAKGEKKNVGIITLNRPKALNALCDQLMNEVNHALEHFNSDSSIAAVVITGNEKAFAAGADIREMKDNSFATNLKQNFIGHWSGVANSKKPLIAAVNGYALGGGNELAMMCDIIYAGEKAKFGQPEIAIGTIPGAGGTQRLPRAIGKSKAMEMVLTGNMISAEEAVTSGLVSKVFPADKVVEEAVKLGEKIASHSPLVVALAKEAVNSAYETTLHQGIQFERRLFHSTFSLADRKEGMAAFLEKRAPNYTNQ</sequence>
<evidence type="ECO:0000256" key="5">
    <source>
        <dbReference type="ARBA" id="ARBA00023239"/>
    </source>
</evidence>
<dbReference type="FunFam" id="1.10.12.10:FF:000001">
    <property type="entry name" value="Probable enoyl-CoA hydratase, mitochondrial"/>
    <property type="match status" value="1"/>
</dbReference>
<dbReference type="GO" id="GO:0004300">
    <property type="term" value="F:enoyl-CoA hydratase activity"/>
    <property type="evidence" value="ECO:0007669"/>
    <property type="project" value="UniProtKB-EC"/>
</dbReference>
<proteinExistence type="inferred from homology"/>
<dbReference type="SUPFAM" id="SSF52096">
    <property type="entry name" value="ClpP/crotonase"/>
    <property type="match status" value="1"/>
</dbReference>
<reference evidence="8 9" key="1">
    <citation type="submission" date="2023-03" db="EMBL/GenBank/DDBJ databases">
        <title>High recombination rates correlate with genetic variation in Cardiocondyla obscurior ants.</title>
        <authorList>
            <person name="Errbii M."/>
        </authorList>
    </citation>
    <scope>NUCLEOTIDE SEQUENCE [LARGE SCALE GENOMIC DNA]</scope>
    <source>
        <strain evidence="8">Alpha-2009</strain>
        <tissue evidence="8">Whole body</tissue>
    </source>
</reference>
<comment type="similarity">
    <text evidence="1 7">Belongs to the enoyl-CoA hydratase/isomerase family.</text>
</comment>